<keyword evidence="11" id="KW-0119">Carbohydrate metabolism</keyword>
<evidence type="ECO:0000256" key="6">
    <source>
        <dbReference type="ARBA" id="ARBA00023001"/>
    </source>
</evidence>
<dbReference type="OrthoDB" id="6038816at2759"/>
<evidence type="ECO:0000256" key="1">
    <source>
        <dbReference type="ARBA" id="ARBA00001973"/>
    </source>
</evidence>
<keyword evidence="18" id="KW-1185">Reference proteome</keyword>
<organism evidence="17 18">
    <name type="scientific">Amniculicola lignicola CBS 123094</name>
    <dbReference type="NCBI Taxonomy" id="1392246"/>
    <lineage>
        <taxon>Eukaryota</taxon>
        <taxon>Fungi</taxon>
        <taxon>Dikarya</taxon>
        <taxon>Ascomycota</taxon>
        <taxon>Pezizomycotina</taxon>
        <taxon>Dothideomycetes</taxon>
        <taxon>Pleosporomycetidae</taxon>
        <taxon>Pleosporales</taxon>
        <taxon>Amniculicolaceae</taxon>
        <taxon>Amniculicola</taxon>
    </lineage>
</organism>
<proteinExistence type="inferred from homology"/>
<dbReference type="GO" id="GO:0004497">
    <property type="term" value="F:monooxygenase activity"/>
    <property type="evidence" value="ECO:0007669"/>
    <property type="project" value="UniProtKB-KW"/>
</dbReference>
<name>A0A6A5WVL0_9PLEO</name>
<evidence type="ECO:0000256" key="11">
    <source>
        <dbReference type="ARBA" id="ARBA00023277"/>
    </source>
</evidence>
<evidence type="ECO:0000256" key="9">
    <source>
        <dbReference type="ARBA" id="ARBA00023033"/>
    </source>
</evidence>
<feature type="domain" description="Auxiliary Activity family 9 catalytic" evidence="16">
    <location>
        <begin position="6"/>
        <end position="223"/>
    </location>
</feature>
<dbReference type="InterPro" id="IPR005103">
    <property type="entry name" value="AA9_LPMO"/>
</dbReference>
<dbReference type="GO" id="GO:0046872">
    <property type="term" value="F:metal ion binding"/>
    <property type="evidence" value="ECO:0007669"/>
    <property type="project" value="UniProtKB-KW"/>
</dbReference>
<evidence type="ECO:0000259" key="16">
    <source>
        <dbReference type="Pfam" id="PF03443"/>
    </source>
</evidence>
<keyword evidence="12" id="KW-0624">Polysaccharide degradation</keyword>
<evidence type="ECO:0000313" key="18">
    <source>
        <dbReference type="Proteomes" id="UP000799779"/>
    </source>
</evidence>
<evidence type="ECO:0000313" key="17">
    <source>
        <dbReference type="EMBL" id="KAF2004779.1"/>
    </source>
</evidence>
<keyword evidence="8" id="KW-0186">Copper</keyword>
<evidence type="ECO:0000256" key="4">
    <source>
        <dbReference type="ARBA" id="ARBA00022723"/>
    </source>
</evidence>
<sequence length="245" mass="25553">LAHWNYDRLIHNGAIVGDYYTYIRKTDNSNSPITDITSTNMRCNSGGASGNTTETYAVSTGDEVGFMINSNFGHPGPQQVYLSKAPSTAAEYDGSGDWVKIYSATTNDITDQGLQWAMNGVTNFSFALPGVDAGEYLLRAEGLALHGAGSEGGAQWYIGCAQISVGGAAGNGTTTAPLNGTAVGGGTTNVTANLDSAVKIPGLYTVDEPGILINIYYPVPTNYTAPGPALWPLGTEEVHTVAGMQ</sequence>
<evidence type="ECO:0000256" key="3">
    <source>
        <dbReference type="ARBA" id="ARBA00022525"/>
    </source>
</evidence>
<gene>
    <name evidence="17" type="ORF">P154DRAFT_411023</name>
</gene>
<evidence type="ECO:0000256" key="5">
    <source>
        <dbReference type="ARBA" id="ARBA00022729"/>
    </source>
</evidence>
<evidence type="ECO:0000256" key="2">
    <source>
        <dbReference type="ARBA" id="ARBA00004613"/>
    </source>
</evidence>
<dbReference type="AlphaFoldDB" id="A0A6A5WVL0"/>
<evidence type="ECO:0000256" key="15">
    <source>
        <dbReference type="ARBA" id="ARBA00047174"/>
    </source>
</evidence>
<reference evidence="17" key="1">
    <citation type="journal article" date="2020" name="Stud. Mycol.">
        <title>101 Dothideomycetes genomes: a test case for predicting lifestyles and emergence of pathogens.</title>
        <authorList>
            <person name="Haridas S."/>
            <person name="Albert R."/>
            <person name="Binder M."/>
            <person name="Bloem J."/>
            <person name="Labutti K."/>
            <person name="Salamov A."/>
            <person name="Andreopoulos B."/>
            <person name="Baker S."/>
            <person name="Barry K."/>
            <person name="Bills G."/>
            <person name="Bluhm B."/>
            <person name="Cannon C."/>
            <person name="Castanera R."/>
            <person name="Culley D."/>
            <person name="Daum C."/>
            <person name="Ezra D."/>
            <person name="Gonzalez J."/>
            <person name="Henrissat B."/>
            <person name="Kuo A."/>
            <person name="Liang C."/>
            <person name="Lipzen A."/>
            <person name="Lutzoni F."/>
            <person name="Magnuson J."/>
            <person name="Mondo S."/>
            <person name="Nolan M."/>
            <person name="Ohm R."/>
            <person name="Pangilinan J."/>
            <person name="Park H.-J."/>
            <person name="Ramirez L."/>
            <person name="Alfaro M."/>
            <person name="Sun H."/>
            <person name="Tritt A."/>
            <person name="Yoshinaga Y."/>
            <person name="Zwiers L.-H."/>
            <person name="Turgeon B."/>
            <person name="Goodwin S."/>
            <person name="Spatafora J."/>
            <person name="Crous P."/>
            <person name="Grigoriev I."/>
        </authorList>
    </citation>
    <scope>NUCLEOTIDE SEQUENCE</scope>
    <source>
        <strain evidence="17">CBS 123094</strain>
    </source>
</reference>
<evidence type="ECO:0000256" key="12">
    <source>
        <dbReference type="ARBA" id="ARBA00023326"/>
    </source>
</evidence>
<dbReference type="PANTHER" id="PTHR33353">
    <property type="entry name" value="PUTATIVE (AFU_ORTHOLOGUE AFUA_1G12560)-RELATED"/>
    <property type="match status" value="1"/>
</dbReference>
<keyword evidence="4" id="KW-0479">Metal-binding</keyword>
<comment type="subcellular location">
    <subcellularLocation>
        <location evidence="2">Secreted</location>
    </subcellularLocation>
</comment>
<dbReference type="PANTHER" id="PTHR33353:SF10">
    <property type="entry name" value="ENDO-BETA-1,4-GLUCANASE D"/>
    <property type="match status" value="1"/>
</dbReference>
<comment type="similarity">
    <text evidence="13">Belongs to the polysaccharide monooxygenase AA9 family.</text>
</comment>
<dbReference type="Gene3D" id="2.70.50.70">
    <property type="match status" value="1"/>
</dbReference>
<accession>A0A6A5WVL0</accession>
<protein>
    <recommendedName>
        <fullName evidence="15">lytic cellulose monooxygenase (C4-dehydrogenating)</fullName>
        <ecNumber evidence="15">1.14.99.56</ecNumber>
    </recommendedName>
</protein>
<dbReference type="CDD" id="cd21175">
    <property type="entry name" value="LPMO_AA9"/>
    <property type="match status" value="1"/>
</dbReference>
<comment type="catalytic activity">
    <reaction evidence="14">
        <text>[(1-&gt;4)-beta-D-glucosyl]n+m + reduced acceptor + O2 = 4-dehydro-beta-D-glucosyl-[(1-&gt;4)-beta-D-glucosyl]n-1 + [(1-&gt;4)-beta-D-glucosyl]m + acceptor + H2O.</text>
        <dbReference type="EC" id="1.14.99.56"/>
    </reaction>
</comment>
<evidence type="ECO:0000256" key="10">
    <source>
        <dbReference type="ARBA" id="ARBA00023157"/>
    </source>
</evidence>
<dbReference type="InterPro" id="IPR049892">
    <property type="entry name" value="AA9"/>
</dbReference>
<evidence type="ECO:0000256" key="13">
    <source>
        <dbReference type="ARBA" id="ARBA00044502"/>
    </source>
</evidence>
<evidence type="ECO:0000256" key="14">
    <source>
        <dbReference type="ARBA" id="ARBA00045077"/>
    </source>
</evidence>
<keyword evidence="5" id="KW-0732">Signal</keyword>
<dbReference type="Pfam" id="PF03443">
    <property type="entry name" value="AA9"/>
    <property type="match status" value="1"/>
</dbReference>
<keyword evidence="10" id="KW-1015">Disulfide bond</keyword>
<comment type="cofactor">
    <cofactor evidence="1">
        <name>Cu(2+)</name>
        <dbReference type="ChEBI" id="CHEBI:29036"/>
    </cofactor>
</comment>
<feature type="non-terminal residue" evidence="17">
    <location>
        <position position="245"/>
    </location>
</feature>
<evidence type="ECO:0000256" key="8">
    <source>
        <dbReference type="ARBA" id="ARBA00023008"/>
    </source>
</evidence>
<dbReference type="GO" id="GO:0030245">
    <property type="term" value="P:cellulose catabolic process"/>
    <property type="evidence" value="ECO:0007669"/>
    <property type="project" value="UniProtKB-KW"/>
</dbReference>
<dbReference type="EC" id="1.14.99.56" evidence="15"/>
<keyword evidence="9 17" id="KW-0503">Monooxygenase</keyword>
<dbReference type="GO" id="GO:0005576">
    <property type="term" value="C:extracellular region"/>
    <property type="evidence" value="ECO:0007669"/>
    <property type="project" value="UniProtKB-SubCell"/>
</dbReference>
<keyword evidence="3" id="KW-0964">Secreted</keyword>
<dbReference type="EMBL" id="ML977566">
    <property type="protein sequence ID" value="KAF2004779.1"/>
    <property type="molecule type" value="Genomic_DNA"/>
</dbReference>
<keyword evidence="7" id="KW-0560">Oxidoreductase</keyword>
<feature type="non-terminal residue" evidence="17">
    <location>
        <position position="1"/>
    </location>
</feature>
<dbReference type="Proteomes" id="UP000799779">
    <property type="component" value="Unassembled WGS sequence"/>
</dbReference>
<evidence type="ECO:0000256" key="7">
    <source>
        <dbReference type="ARBA" id="ARBA00023002"/>
    </source>
</evidence>
<keyword evidence="6" id="KW-0136">Cellulose degradation</keyword>